<feature type="transmembrane region" description="Helical" evidence="1">
    <location>
        <begin position="6"/>
        <end position="23"/>
    </location>
</feature>
<proteinExistence type="predicted"/>
<dbReference type="Proteomes" id="UP000051248">
    <property type="component" value="Unassembled WGS sequence"/>
</dbReference>
<organism evidence="2 3">
    <name type="scientific">Companilactobacillus nodensis DSM 19682 = JCM 14932 = NBRC 107160</name>
    <dbReference type="NCBI Taxonomy" id="1423775"/>
    <lineage>
        <taxon>Bacteria</taxon>
        <taxon>Bacillati</taxon>
        <taxon>Bacillota</taxon>
        <taxon>Bacilli</taxon>
        <taxon>Lactobacillales</taxon>
        <taxon>Lactobacillaceae</taxon>
        <taxon>Companilactobacillus</taxon>
    </lineage>
</organism>
<feature type="transmembrane region" description="Helical" evidence="1">
    <location>
        <begin position="30"/>
        <end position="52"/>
    </location>
</feature>
<keyword evidence="3" id="KW-1185">Reference proteome</keyword>
<keyword evidence="1" id="KW-0812">Transmembrane</keyword>
<dbReference type="STRING" id="1423775.FD03_GL002480"/>
<accession>A0A0R1K541</accession>
<reference evidence="2 3" key="1">
    <citation type="journal article" date="2015" name="Genome Announc.">
        <title>Expanding the biotechnology potential of lactobacilli through comparative genomics of 213 strains and associated genera.</title>
        <authorList>
            <person name="Sun Z."/>
            <person name="Harris H.M."/>
            <person name="McCann A."/>
            <person name="Guo C."/>
            <person name="Argimon S."/>
            <person name="Zhang W."/>
            <person name="Yang X."/>
            <person name="Jeffery I.B."/>
            <person name="Cooney J.C."/>
            <person name="Kagawa T.F."/>
            <person name="Liu W."/>
            <person name="Song Y."/>
            <person name="Salvetti E."/>
            <person name="Wrobel A."/>
            <person name="Rasinkangas P."/>
            <person name="Parkhill J."/>
            <person name="Rea M.C."/>
            <person name="O'Sullivan O."/>
            <person name="Ritari J."/>
            <person name="Douillard F.P."/>
            <person name="Paul Ross R."/>
            <person name="Yang R."/>
            <person name="Briner A.E."/>
            <person name="Felis G.E."/>
            <person name="de Vos W.M."/>
            <person name="Barrangou R."/>
            <person name="Klaenhammer T.R."/>
            <person name="Caufield P.W."/>
            <person name="Cui Y."/>
            <person name="Zhang H."/>
            <person name="O'Toole P.W."/>
        </authorList>
    </citation>
    <scope>NUCLEOTIDE SEQUENCE [LARGE SCALE GENOMIC DNA]</scope>
    <source>
        <strain evidence="2 3">DSM 19682</strain>
    </source>
</reference>
<dbReference type="RefSeq" id="WP_025025024.1">
    <property type="nucleotide sequence ID" value="NZ_AZDZ01000022.1"/>
</dbReference>
<dbReference type="PATRIC" id="fig|1423775.4.peg.2523"/>
<gene>
    <name evidence="2" type="ORF">FD03_GL002480</name>
</gene>
<sequence>MNTATIDIIVAIILIIFVNNPLLQFFQKSFGMNFVISEVIIAIIIIILIYLLNKFVLKRVFANKSK</sequence>
<protein>
    <submittedName>
        <fullName evidence="2">Uncharacterized protein</fullName>
    </submittedName>
</protein>
<evidence type="ECO:0000313" key="2">
    <source>
        <dbReference type="EMBL" id="KRK78703.1"/>
    </source>
</evidence>
<dbReference type="EMBL" id="AZDZ01000022">
    <property type="protein sequence ID" value="KRK78703.1"/>
    <property type="molecule type" value="Genomic_DNA"/>
</dbReference>
<keyword evidence="1" id="KW-0472">Membrane</keyword>
<dbReference type="AlphaFoldDB" id="A0A0R1K541"/>
<name>A0A0R1K541_9LACO</name>
<keyword evidence="1" id="KW-1133">Transmembrane helix</keyword>
<comment type="caution">
    <text evidence="2">The sequence shown here is derived from an EMBL/GenBank/DDBJ whole genome shotgun (WGS) entry which is preliminary data.</text>
</comment>
<evidence type="ECO:0000313" key="3">
    <source>
        <dbReference type="Proteomes" id="UP000051248"/>
    </source>
</evidence>
<evidence type="ECO:0000256" key="1">
    <source>
        <dbReference type="SAM" id="Phobius"/>
    </source>
</evidence>